<dbReference type="PANTHER" id="PTHR43214">
    <property type="entry name" value="TWO-COMPONENT RESPONSE REGULATOR"/>
    <property type="match status" value="1"/>
</dbReference>
<keyword evidence="9" id="KW-1185">Reference proteome</keyword>
<dbReference type="GO" id="GO:0006355">
    <property type="term" value="P:regulation of DNA-templated transcription"/>
    <property type="evidence" value="ECO:0007669"/>
    <property type="project" value="InterPro"/>
</dbReference>
<dbReference type="Pfam" id="PF00072">
    <property type="entry name" value="Response_reg"/>
    <property type="match status" value="1"/>
</dbReference>
<keyword evidence="3 8" id="KW-0238">DNA-binding</keyword>
<dbReference type="Pfam" id="PF00196">
    <property type="entry name" value="GerE"/>
    <property type="match status" value="1"/>
</dbReference>
<dbReference type="InterPro" id="IPR058245">
    <property type="entry name" value="NreC/VraR/RcsB-like_REC"/>
</dbReference>
<dbReference type="SUPFAM" id="SSF46894">
    <property type="entry name" value="C-terminal effector domain of the bipartite response regulators"/>
    <property type="match status" value="1"/>
</dbReference>
<accession>A0A1H2L2T9</accession>
<dbReference type="AlphaFoldDB" id="A0A1H2L2T9"/>
<keyword evidence="4" id="KW-0804">Transcription</keyword>
<evidence type="ECO:0000256" key="2">
    <source>
        <dbReference type="ARBA" id="ARBA00023015"/>
    </source>
</evidence>
<dbReference type="Gene3D" id="3.40.50.2300">
    <property type="match status" value="1"/>
</dbReference>
<keyword evidence="2" id="KW-0805">Transcription regulation</keyword>
<feature type="domain" description="Response regulatory" evidence="7">
    <location>
        <begin position="2"/>
        <end position="122"/>
    </location>
</feature>
<dbReference type="CDD" id="cd17535">
    <property type="entry name" value="REC_NarL-like"/>
    <property type="match status" value="1"/>
</dbReference>
<dbReference type="PROSITE" id="PS50043">
    <property type="entry name" value="HTH_LUXR_2"/>
    <property type="match status" value="1"/>
</dbReference>
<protein>
    <submittedName>
        <fullName evidence="8">DNA-binding response regulator, NarL/FixJ family, contains REC and HTH domains</fullName>
    </submittedName>
</protein>
<dbReference type="SUPFAM" id="SSF52172">
    <property type="entry name" value="CheY-like"/>
    <property type="match status" value="1"/>
</dbReference>
<evidence type="ECO:0000313" key="8">
    <source>
        <dbReference type="EMBL" id="SDU75343.1"/>
    </source>
</evidence>
<dbReference type="CDD" id="cd06170">
    <property type="entry name" value="LuxR_C_like"/>
    <property type="match status" value="1"/>
</dbReference>
<dbReference type="GO" id="GO:0000160">
    <property type="term" value="P:phosphorelay signal transduction system"/>
    <property type="evidence" value="ECO:0007669"/>
    <property type="project" value="InterPro"/>
</dbReference>
<evidence type="ECO:0000256" key="4">
    <source>
        <dbReference type="ARBA" id="ARBA00023163"/>
    </source>
</evidence>
<dbReference type="InterPro" id="IPR011006">
    <property type="entry name" value="CheY-like_superfamily"/>
</dbReference>
<dbReference type="PRINTS" id="PR00038">
    <property type="entry name" value="HTHLUXR"/>
</dbReference>
<dbReference type="EMBL" id="LT629791">
    <property type="protein sequence ID" value="SDU75343.1"/>
    <property type="molecule type" value="Genomic_DNA"/>
</dbReference>
<evidence type="ECO:0000256" key="3">
    <source>
        <dbReference type="ARBA" id="ARBA00023125"/>
    </source>
</evidence>
<dbReference type="InterPro" id="IPR000792">
    <property type="entry name" value="Tscrpt_reg_LuxR_C"/>
</dbReference>
<evidence type="ECO:0000313" key="9">
    <source>
        <dbReference type="Proteomes" id="UP000182977"/>
    </source>
</evidence>
<dbReference type="InterPro" id="IPR016032">
    <property type="entry name" value="Sig_transdc_resp-reg_C-effctor"/>
</dbReference>
<proteinExistence type="predicted"/>
<feature type="domain" description="HTH luxR-type" evidence="6">
    <location>
        <begin position="144"/>
        <end position="215"/>
    </location>
</feature>
<evidence type="ECO:0000259" key="6">
    <source>
        <dbReference type="PROSITE" id="PS50043"/>
    </source>
</evidence>
<dbReference type="PANTHER" id="PTHR43214:SF24">
    <property type="entry name" value="TRANSCRIPTIONAL REGULATORY PROTEIN NARL-RELATED"/>
    <property type="match status" value="1"/>
</dbReference>
<dbReference type="InterPro" id="IPR039420">
    <property type="entry name" value="WalR-like"/>
</dbReference>
<evidence type="ECO:0000259" key="7">
    <source>
        <dbReference type="PROSITE" id="PS50110"/>
    </source>
</evidence>
<organism evidence="8 9">
    <name type="scientific">Jiangella alkaliphila</name>
    <dbReference type="NCBI Taxonomy" id="419479"/>
    <lineage>
        <taxon>Bacteria</taxon>
        <taxon>Bacillati</taxon>
        <taxon>Actinomycetota</taxon>
        <taxon>Actinomycetes</taxon>
        <taxon>Jiangellales</taxon>
        <taxon>Jiangellaceae</taxon>
        <taxon>Jiangella</taxon>
    </lineage>
</organism>
<reference evidence="9" key="1">
    <citation type="submission" date="2016-10" db="EMBL/GenBank/DDBJ databases">
        <authorList>
            <person name="Varghese N."/>
            <person name="Submissions S."/>
        </authorList>
    </citation>
    <scope>NUCLEOTIDE SEQUENCE [LARGE SCALE GENOMIC DNA]</scope>
    <source>
        <strain evidence="9">DSM 45079</strain>
    </source>
</reference>
<dbReference type="STRING" id="419479.SAMN04488563_4950"/>
<dbReference type="GO" id="GO:0003677">
    <property type="term" value="F:DNA binding"/>
    <property type="evidence" value="ECO:0007669"/>
    <property type="project" value="UniProtKB-KW"/>
</dbReference>
<gene>
    <name evidence="8" type="ORF">SAMN04488563_4950</name>
</gene>
<dbReference type="SMART" id="SM00421">
    <property type="entry name" value="HTH_LUXR"/>
    <property type="match status" value="1"/>
</dbReference>
<feature type="modified residue" description="4-aspartylphosphate" evidence="5">
    <location>
        <position position="52"/>
    </location>
</feature>
<dbReference type="Proteomes" id="UP000182977">
    <property type="component" value="Chromosome I"/>
</dbReference>
<evidence type="ECO:0000256" key="1">
    <source>
        <dbReference type="ARBA" id="ARBA00022553"/>
    </source>
</evidence>
<name>A0A1H2L2T9_9ACTN</name>
<dbReference type="PROSITE" id="PS50110">
    <property type="entry name" value="RESPONSE_REGULATORY"/>
    <property type="match status" value="1"/>
</dbReference>
<dbReference type="OrthoDB" id="3519926at2"/>
<dbReference type="InterPro" id="IPR001789">
    <property type="entry name" value="Sig_transdc_resp-reg_receiver"/>
</dbReference>
<sequence>MRVTLADDAVLFREGMARILADVGFTIVDQVRDGAALVERVRADPPDVVITDLRMPPGFADEGIEAAAAIRSFAPEVGLMLLSQYVEAHHALRLMNEFAGGVGYLLKDRVSDLGAFAADVRRVAAGEVVVDPELVALLVGRRRRDDPLDRLSEREREVLGLMAQGLSNAALSAELHLSAKTVEGYVSSIFTKLDLAPDQRGNRRVLAVLRFLREQ</sequence>
<dbReference type="SMART" id="SM00448">
    <property type="entry name" value="REC"/>
    <property type="match status" value="1"/>
</dbReference>
<keyword evidence="1 5" id="KW-0597">Phosphoprotein</keyword>
<evidence type="ECO:0000256" key="5">
    <source>
        <dbReference type="PROSITE-ProRule" id="PRU00169"/>
    </source>
</evidence>
<dbReference type="RefSeq" id="WP_046772801.1">
    <property type="nucleotide sequence ID" value="NZ_LBMC01000077.1"/>
</dbReference>